<proteinExistence type="predicted"/>
<evidence type="ECO:0008006" key="4">
    <source>
        <dbReference type="Google" id="ProtNLM"/>
    </source>
</evidence>
<dbReference type="OrthoDB" id="3192471at2"/>
<dbReference type="HOGENOM" id="CLU_939122_0_0_11"/>
<keyword evidence="1" id="KW-0175">Coiled coil</keyword>
<dbReference type="KEGG" id="ccu:Ccur_02980"/>
<feature type="coiled-coil region" evidence="1">
    <location>
        <begin position="173"/>
        <end position="243"/>
    </location>
</feature>
<dbReference type="STRING" id="469378.Ccur_02980"/>
<protein>
    <recommendedName>
        <fullName evidence="4">DUF1351 domain-containing protein</fullName>
    </recommendedName>
</protein>
<organism evidence="2 3">
    <name type="scientific">Cryptobacterium curtum (strain ATCC 700683 / DSM 15641 / CCUG 43107 / 12-3)</name>
    <dbReference type="NCBI Taxonomy" id="469378"/>
    <lineage>
        <taxon>Bacteria</taxon>
        <taxon>Bacillati</taxon>
        <taxon>Actinomycetota</taxon>
        <taxon>Coriobacteriia</taxon>
        <taxon>Eggerthellales</taxon>
        <taxon>Eggerthellaceae</taxon>
        <taxon>Cryptobacterium</taxon>
    </lineage>
</organism>
<dbReference type="Proteomes" id="UP000000954">
    <property type="component" value="Chromosome"/>
</dbReference>
<keyword evidence="3" id="KW-1185">Reference proteome</keyword>
<dbReference type="InterPro" id="IPR009785">
    <property type="entry name" value="Prophage_Lj928_Orf309"/>
</dbReference>
<sequence>MTEKLKAEVVETTAIEKFEVAHGAPAIEFSPAVITADFDAMATALDKLMEPYEGMTLEALVEMPEKELKAVRANVNSIIKNVDGARKAVKKAYSEPLKAFEERVNTLLAPAHEKADMLASAVNEKERLRKAAKYEQIEDAYLEYAPALAPVVTFEQLLDPKWLNKTPSLPKAIEELYAKVDEIAANWEALKKQLPSMKFAQEAEAEFFRTLDLGAAISLNSAREAEQERIEAMRAEVEANRQAQIPEPMPEPEPTTEADYSAVSKAVQHAEEVEPDPAIKYRLTIWLTPTEREALKGWLTDTGIGTTDGHKRILEAV</sequence>
<evidence type="ECO:0000313" key="2">
    <source>
        <dbReference type="EMBL" id="ACU94025.1"/>
    </source>
</evidence>
<dbReference type="EMBL" id="CP001682">
    <property type="protein sequence ID" value="ACU94025.1"/>
    <property type="molecule type" value="Genomic_DNA"/>
</dbReference>
<dbReference type="RefSeq" id="WP_012802713.1">
    <property type="nucleotide sequence ID" value="NC_013170.1"/>
</dbReference>
<dbReference type="AlphaFoldDB" id="C7MM85"/>
<name>C7MM85_CRYCD</name>
<accession>C7MM85</accession>
<gene>
    <name evidence="2" type="ordered locus">Ccur_02980</name>
</gene>
<evidence type="ECO:0000313" key="3">
    <source>
        <dbReference type="Proteomes" id="UP000000954"/>
    </source>
</evidence>
<dbReference type="Pfam" id="PF07083">
    <property type="entry name" value="DUF1351"/>
    <property type="match status" value="1"/>
</dbReference>
<dbReference type="eggNOG" id="ENOG5033B5D">
    <property type="taxonomic scope" value="Bacteria"/>
</dbReference>
<evidence type="ECO:0000256" key="1">
    <source>
        <dbReference type="SAM" id="Coils"/>
    </source>
</evidence>
<reference evidence="2 3" key="1">
    <citation type="journal article" date="2009" name="Stand. Genomic Sci.">
        <title>Complete genome sequence of Cryptobacterium curtum type strain (12-3).</title>
        <authorList>
            <person name="Mavrommatis K."/>
            <person name="Pukall R."/>
            <person name="Rohde C."/>
            <person name="Chen F."/>
            <person name="Sims D."/>
            <person name="Brettin T."/>
            <person name="Kuske C."/>
            <person name="Detter J.C."/>
            <person name="Han C."/>
            <person name="Lapidus A."/>
            <person name="Copeland A."/>
            <person name="Glavina Del Rio T."/>
            <person name="Nolan M."/>
            <person name="Lucas S."/>
            <person name="Tice H."/>
            <person name="Cheng J.F."/>
            <person name="Bruce D."/>
            <person name="Goodwin L."/>
            <person name="Pitluck S."/>
            <person name="Ovchinnikova G."/>
            <person name="Pati A."/>
            <person name="Ivanova N."/>
            <person name="Chen A."/>
            <person name="Palaniappan K."/>
            <person name="Chain P."/>
            <person name="D'haeseleer P."/>
            <person name="Goker M."/>
            <person name="Bristow J."/>
            <person name="Eisen J.A."/>
            <person name="Markowitz V."/>
            <person name="Hugenholtz P."/>
            <person name="Rohde M."/>
            <person name="Klenk H.P."/>
            <person name="Kyrpides N.C."/>
        </authorList>
    </citation>
    <scope>NUCLEOTIDE SEQUENCE [LARGE SCALE GENOMIC DNA]</scope>
    <source>
        <strain evidence="3">ATCC 700683 / DSM 15641 / 12-3</strain>
    </source>
</reference>